<gene>
    <name evidence="9" type="ORF">FRX48_06861</name>
</gene>
<keyword evidence="4 7" id="KW-1133">Transmembrane helix</keyword>
<feature type="transmembrane region" description="Helical" evidence="7">
    <location>
        <begin position="517"/>
        <end position="542"/>
    </location>
</feature>
<dbReference type="Pfam" id="PF07690">
    <property type="entry name" value="MFS_1"/>
    <property type="match status" value="1"/>
</dbReference>
<evidence type="ECO:0000313" key="9">
    <source>
        <dbReference type="EMBL" id="KAA6409308.1"/>
    </source>
</evidence>
<comment type="subcellular location">
    <subcellularLocation>
        <location evidence="1">Endomembrane system</location>
        <topology evidence="1">Multi-pass membrane protein</topology>
    </subcellularLocation>
</comment>
<feature type="transmembrane region" description="Helical" evidence="7">
    <location>
        <begin position="212"/>
        <end position="232"/>
    </location>
</feature>
<dbReference type="GO" id="GO:0000329">
    <property type="term" value="C:fungal-type vacuole membrane"/>
    <property type="evidence" value="ECO:0007669"/>
    <property type="project" value="TreeGrafter"/>
</dbReference>
<feature type="domain" description="Major facilitator superfamily (MFS) profile" evidence="8">
    <location>
        <begin position="61"/>
        <end position="547"/>
    </location>
</feature>
<evidence type="ECO:0000256" key="3">
    <source>
        <dbReference type="ARBA" id="ARBA00022692"/>
    </source>
</evidence>
<proteinExistence type="predicted"/>
<accession>A0A5M8PKB1</accession>
<evidence type="ECO:0000256" key="6">
    <source>
        <dbReference type="SAM" id="MobiDB-lite"/>
    </source>
</evidence>
<evidence type="ECO:0000256" key="5">
    <source>
        <dbReference type="ARBA" id="ARBA00023136"/>
    </source>
</evidence>
<protein>
    <recommendedName>
        <fullName evidence="8">Major facilitator superfamily (MFS) profile domain-containing protein</fullName>
    </recommendedName>
</protein>
<feature type="region of interest" description="Disordered" evidence="6">
    <location>
        <begin position="1"/>
        <end position="32"/>
    </location>
</feature>
<evidence type="ECO:0000256" key="7">
    <source>
        <dbReference type="SAM" id="Phobius"/>
    </source>
</evidence>
<feature type="transmembrane region" description="Helical" evidence="7">
    <location>
        <begin position="416"/>
        <end position="436"/>
    </location>
</feature>
<dbReference type="PANTHER" id="PTHR23501">
    <property type="entry name" value="MAJOR FACILITATOR SUPERFAMILY"/>
    <property type="match status" value="1"/>
</dbReference>
<feature type="transmembrane region" description="Helical" evidence="7">
    <location>
        <begin position="282"/>
        <end position="300"/>
    </location>
</feature>
<name>A0A5M8PKB1_9LECA</name>
<evidence type="ECO:0000256" key="2">
    <source>
        <dbReference type="ARBA" id="ARBA00022448"/>
    </source>
</evidence>
<dbReference type="InterPro" id="IPR020846">
    <property type="entry name" value="MFS_dom"/>
</dbReference>
<dbReference type="Gene3D" id="1.20.1250.20">
    <property type="entry name" value="MFS general substrate transporter like domains"/>
    <property type="match status" value="1"/>
</dbReference>
<feature type="transmembrane region" description="Helical" evidence="7">
    <location>
        <begin position="95"/>
        <end position="114"/>
    </location>
</feature>
<organism evidence="9 10">
    <name type="scientific">Lasallia pustulata</name>
    <dbReference type="NCBI Taxonomy" id="136370"/>
    <lineage>
        <taxon>Eukaryota</taxon>
        <taxon>Fungi</taxon>
        <taxon>Dikarya</taxon>
        <taxon>Ascomycota</taxon>
        <taxon>Pezizomycotina</taxon>
        <taxon>Lecanoromycetes</taxon>
        <taxon>OSLEUM clade</taxon>
        <taxon>Umbilicariomycetidae</taxon>
        <taxon>Umbilicariales</taxon>
        <taxon>Umbilicariaceae</taxon>
        <taxon>Lasallia</taxon>
    </lineage>
</organism>
<feature type="transmembrane region" description="Helical" evidence="7">
    <location>
        <begin position="183"/>
        <end position="206"/>
    </location>
</feature>
<evidence type="ECO:0000256" key="4">
    <source>
        <dbReference type="ARBA" id="ARBA00022989"/>
    </source>
</evidence>
<feature type="transmembrane region" description="Helical" evidence="7">
    <location>
        <begin position="252"/>
        <end position="270"/>
    </location>
</feature>
<feature type="transmembrane region" description="Helical" evidence="7">
    <location>
        <begin position="58"/>
        <end position="83"/>
    </location>
</feature>
<sequence length="562" mass="60832">MCNELECGQDSPSSSNSGSVDERSPLLTEPCGHVPAQPVRKKQVLEETIDKRESTSKLVYIMIGLWMGTFCAGLDGTLMATLASPIATDFQSLPSLVWLATAYLIASAAIQPLCGKLTDIYSRRTGVLVAQLLFFIGNLTCGYASRWWLMIIGRAIAGLGGGGLTIIANITTTDLVPPCHRGFWQGIGSLCWGLGNGLGGVFGGYLYDVWNWRLAFLIQVPLTVVAAIMCYIHMDTSNAGTSTESSMRRVDFLGSLLLIATLVLLLLGLNSGGNTLPWDHPLILATFAAFTLSFGVFVLVETRIAAEPILPPRLLLNRTVASVCMTNWVINMIVSSAMYHVPIYLRIRGSSATNAGAVLIPLSITSAGGSFLTGLTINRTGRYKYLIVPNLLFLLVANVSLHKLTLTTLLWLPRVYVGLVGLAYGDMLMICLMALVGSVKRSDQAVATSLSSAFRSTGSVIGVTMASTVFQNVLRTDLWNRIGDQKNAAETIREIRESLDELRNLPRQYQQPAKDSYMLAVSVVFLATSILAVLSFVSGLSIREGKLYGRLVEGEVEEQEDA</sequence>
<feature type="transmembrane region" description="Helical" evidence="7">
    <location>
        <begin position="151"/>
        <end position="171"/>
    </location>
</feature>
<evidence type="ECO:0000256" key="1">
    <source>
        <dbReference type="ARBA" id="ARBA00004127"/>
    </source>
</evidence>
<dbReference type="PROSITE" id="PS50850">
    <property type="entry name" value="MFS"/>
    <property type="match status" value="1"/>
</dbReference>
<dbReference type="EMBL" id="VXIT01000011">
    <property type="protein sequence ID" value="KAA6409308.1"/>
    <property type="molecule type" value="Genomic_DNA"/>
</dbReference>
<evidence type="ECO:0000313" key="10">
    <source>
        <dbReference type="Proteomes" id="UP000324767"/>
    </source>
</evidence>
<keyword evidence="3 7" id="KW-0812">Transmembrane</keyword>
<feature type="transmembrane region" description="Helical" evidence="7">
    <location>
        <begin position="353"/>
        <end position="373"/>
    </location>
</feature>
<evidence type="ECO:0000259" key="8">
    <source>
        <dbReference type="PROSITE" id="PS50850"/>
    </source>
</evidence>
<reference evidence="9 10" key="1">
    <citation type="submission" date="2019-09" db="EMBL/GenBank/DDBJ databases">
        <title>The hologenome of the rock-dwelling lichen Lasallia pustulata.</title>
        <authorList>
            <person name="Greshake Tzovaras B."/>
            <person name="Segers F."/>
            <person name="Bicker A."/>
            <person name="Dal Grande F."/>
            <person name="Otte J."/>
            <person name="Hankeln T."/>
            <person name="Schmitt I."/>
            <person name="Ebersberger I."/>
        </authorList>
    </citation>
    <scope>NUCLEOTIDE SEQUENCE [LARGE SCALE GENOMIC DNA]</scope>
    <source>
        <strain evidence="9">A1-1</strain>
    </source>
</reference>
<dbReference type="GO" id="GO:0012505">
    <property type="term" value="C:endomembrane system"/>
    <property type="evidence" value="ECO:0007669"/>
    <property type="project" value="UniProtKB-SubCell"/>
</dbReference>
<dbReference type="AlphaFoldDB" id="A0A5M8PKB1"/>
<keyword evidence="2" id="KW-0813">Transport</keyword>
<dbReference type="OrthoDB" id="3437016at2759"/>
<dbReference type="GO" id="GO:0015174">
    <property type="term" value="F:basic amino acid transmembrane transporter activity"/>
    <property type="evidence" value="ECO:0007669"/>
    <property type="project" value="TreeGrafter"/>
</dbReference>
<feature type="transmembrane region" description="Helical" evidence="7">
    <location>
        <begin position="126"/>
        <end position="145"/>
    </location>
</feature>
<dbReference type="Proteomes" id="UP000324767">
    <property type="component" value="Unassembled WGS sequence"/>
</dbReference>
<keyword evidence="5 7" id="KW-0472">Membrane</keyword>
<comment type="caution">
    <text evidence="9">The sequence shown here is derived from an EMBL/GenBank/DDBJ whole genome shotgun (WGS) entry which is preliminary data.</text>
</comment>
<dbReference type="InterPro" id="IPR036259">
    <property type="entry name" value="MFS_trans_sf"/>
</dbReference>
<dbReference type="SUPFAM" id="SSF103473">
    <property type="entry name" value="MFS general substrate transporter"/>
    <property type="match status" value="1"/>
</dbReference>
<dbReference type="PANTHER" id="PTHR23501:SF191">
    <property type="entry name" value="VACUOLAR BASIC AMINO ACID TRANSPORTER 4"/>
    <property type="match status" value="1"/>
</dbReference>
<dbReference type="InterPro" id="IPR011701">
    <property type="entry name" value="MFS"/>
</dbReference>
<feature type="transmembrane region" description="Helical" evidence="7">
    <location>
        <begin position="385"/>
        <end position="404"/>
    </location>
</feature>
<feature type="transmembrane region" description="Helical" evidence="7">
    <location>
        <begin position="320"/>
        <end position="341"/>
    </location>
</feature>